<name>A0A382CTL1_9ZZZZ</name>
<proteinExistence type="predicted"/>
<accession>A0A382CTL1</accession>
<gene>
    <name evidence="1" type="ORF">METZ01_LOCUS182026</name>
</gene>
<dbReference type="AlphaFoldDB" id="A0A382CTL1"/>
<evidence type="ECO:0000313" key="1">
    <source>
        <dbReference type="EMBL" id="SVB29172.1"/>
    </source>
</evidence>
<protein>
    <submittedName>
        <fullName evidence="1">Uncharacterized protein</fullName>
    </submittedName>
</protein>
<reference evidence="1" key="1">
    <citation type="submission" date="2018-05" db="EMBL/GenBank/DDBJ databases">
        <authorList>
            <person name="Lanie J.A."/>
            <person name="Ng W.-L."/>
            <person name="Kazmierczak K.M."/>
            <person name="Andrzejewski T.M."/>
            <person name="Davidsen T.M."/>
            <person name="Wayne K.J."/>
            <person name="Tettelin H."/>
            <person name="Glass J.I."/>
            <person name="Rusch D."/>
            <person name="Podicherti R."/>
            <person name="Tsui H.-C.T."/>
            <person name="Winkler M.E."/>
        </authorList>
    </citation>
    <scope>NUCLEOTIDE SEQUENCE</scope>
</reference>
<feature type="non-terminal residue" evidence="1">
    <location>
        <position position="46"/>
    </location>
</feature>
<dbReference type="EMBL" id="UINC01035953">
    <property type="protein sequence ID" value="SVB29172.1"/>
    <property type="molecule type" value="Genomic_DNA"/>
</dbReference>
<organism evidence="1">
    <name type="scientific">marine metagenome</name>
    <dbReference type="NCBI Taxonomy" id="408172"/>
    <lineage>
        <taxon>unclassified sequences</taxon>
        <taxon>metagenomes</taxon>
        <taxon>ecological metagenomes</taxon>
    </lineage>
</organism>
<sequence>MLPGHRWSAQRVGAWRGRPWDRMGVGYFQGCRTLTAAQPVGKLCPS</sequence>